<evidence type="ECO:0000313" key="2">
    <source>
        <dbReference type="Proteomes" id="UP000514509"/>
    </source>
</evidence>
<gene>
    <name evidence="1" type="ORF">HUW48_08345</name>
</gene>
<name>A0A7L7L6C0_9BACT</name>
<protein>
    <recommendedName>
        <fullName evidence="3">DUF3575 domain-containing protein</fullName>
    </recommendedName>
</protein>
<keyword evidence="2" id="KW-1185">Reference proteome</keyword>
<sequence>MQKLVLSSIWLLFLFYSLLGYSQKLTRSLEKRVLVKTNLFSLIAQKPTFSLEKIFKRGYSAEISFVQGEFNFFFFTDHYQYQGFLIRTKKYLGDMEFSKLNPYMAVYTGTLKRTIQTEGQSNNAGWFGFSTRNFSSNSIRGGGSFGLAYFSKSKIVLDGQTSLGYGRYIHLNQANPNTYAKGYLDMQVWLSVGYAF</sequence>
<dbReference type="AlphaFoldDB" id="A0A7L7L6C0"/>
<dbReference type="EMBL" id="CP055153">
    <property type="protein sequence ID" value="QMU28055.1"/>
    <property type="molecule type" value="Genomic_DNA"/>
</dbReference>
<evidence type="ECO:0008006" key="3">
    <source>
        <dbReference type="Google" id="ProtNLM"/>
    </source>
</evidence>
<dbReference type="Proteomes" id="UP000514509">
    <property type="component" value="Chromosome"/>
</dbReference>
<reference evidence="1 2" key="1">
    <citation type="submission" date="2020-08" db="EMBL/GenBank/DDBJ databases">
        <title>Adhaeribacter dokdonensis sp. nov., isolated from the rhizosphere of Elymus tsukushiensis, a plant native to the Dokdo Islands, Republic of Korea.</title>
        <authorList>
            <person name="Ghim S.Y."/>
        </authorList>
    </citation>
    <scope>NUCLEOTIDE SEQUENCE [LARGE SCALE GENOMIC DNA]</scope>
    <source>
        <strain evidence="1 2">KUDC8001</strain>
    </source>
</reference>
<dbReference type="RefSeq" id="WP_182415245.1">
    <property type="nucleotide sequence ID" value="NZ_CP055153.1"/>
</dbReference>
<dbReference type="KEGG" id="add:HUW48_08345"/>
<proteinExistence type="predicted"/>
<organism evidence="1 2">
    <name type="scientific">Adhaeribacter radiodurans</name>
    <dbReference type="NCBI Taxonomy" id="2745197"/>
    <lineage>
        <taxon>Bacteria</taxon>
        <taxon>Pseudomonadati</taxon>
        <taxon>Bacteroidota</taxon>
        <taxon>Cytophagia</taxon>
        <taxon>Cytophagales</taxon>
        <taxon>Hymenobacteraceae</taxon>
        <taxon>Adhaeribacter</taxon>
    </lineage>
</organism>
<accession>A0A7L7L6C0</accession>
<evidence type="ECO:0000313" key="1">
    <source>
        <dbReference type="EMBL" id="QMU28055.1"/>
    </source>
</evidence>